<feature type="signal peptide" evidence="1">
    <location>
        <begin position="1"/>
        <end position="23"/>
    </location>
</feature>
<dbReference type="AlphaFoldDB" id="A0A192GZX8"/>
<evidence type="ECO:0000313" key="3">
    <source>
        <dbReference type="Proteomes" id="UP000078582"/>
    </source>
</evidence>
<keyword evidence="1" id="KW-0732">Signal</keyword>
<feature type="chain" id="PRO_5008252153" description="Alpha/beta hydrolase" evidence="1">
    <location>
        <begin position="24"/>
        <end position="268"/>
    </location>
</feature>
<name>A0A192GZX8_9LACO</name>
<dbReference type="Pfam" id="PF06028">
    <property type="entry name" value="DUF915"/>
    <property type="match status" value="1"/>
</dbReference>
<evidence type="ECO:0008006" key="4">
    <source>
        <dbReference type="Google" id="ProtNLM"/>
    </source>
</evidence>
<dbReference type="InterPro" id="IPR029058">
    <property type="entry name" value="AB_hydrolase_fold"/>
</dbReference>
<sequence length="268" mass="30570">MRHLRWFLLLVILLLLPATTSHAAVKSSYATPTLFVHGYHGGLNSLGPLIDRAELERKGQRVLIAEITPQRIQFIGRWSKSVKHPIIQVIFQNNQANWNLDAQWLNRLLTILKEKYHLKNYNAVGHSRGSLALVIANEHQPALKLKRLVVIAGSFDGALWRDDHVNENHFLASGRPAIIHPEYQEILNHRTQFPKQTRVLAIAGNRLDGTNSDGVVSLVSALSLRYALSKQVKEYRQKIFYGKNTEHSQLPRFNQSVQQTTIDFIWPS</sequence>
<dbReference type="InterPro" id="IPR010315">
    <property type="entry name" value="DUF915_hydro-like"/>
</dbReference>
<protein>
    <recommendedName>
        <fullName evidence="4">Alpha/beta hydrolase</fullName>
    </recommendedName>
</protein>
<dbReference type="Proteomes" id="UP000078582">
    <property type="component" value="Chromosome"/>
</dbReference>
<dbReference type="STRING" id="375175.AYR53_04510"/>
<dbReference type="GeneID" id="42981504"/>
<dbReference type="Gene3D" id="3.40.50.1820">
    <property type="entry name" value="alpha/beta hydrolase"/>
    <property type="match status" value="1"/>
</dbReference>
<reference evidence="2 3" key="1">
    <citation type="submission" date="2016-03" db="EMBL/GenBank/DDBJ databases">
        <title>Pediococcus and Lactobacillus from brewery environment - whole genome sequencing and assembly.</title>
        <authorList>
            <person name="Behr J."/>
            <person name="Geissler A.J."/>
            <person name="Vogel R.F."/>
        </authorList>
    </citation>
    <scope>NUCLEOTIDE SEQUENCE [LARGE SCALE GENOMIC DNA]</scope>
    <source>
        <strain evidence="2 3">TMW 1.1989</strain>
    </source>
</reference>
<evidence type="ECO:0000256" key="1">
    <source>
        <dbReference type="SAM" id="SignalP"/>
    </source>
</evidence>
<gene>
    <name evidence="2" type="ORF">AYR53_04510</name>
</gene>
<organism evidence="2 3">
    <name type="scientific">Loigolactobacillus backii</name>
    <dbReference type="NCBI Taxonomy" id="375175"/>
    <lineage>
        <taxon>Bacteria</taxon>
        <taxon>Bacillati</taxon>
        <taxon>Bacillota</taxon>
        <taxon>Bacilli</taxon>
        <taxon>Lactobacillales</taxon>
        <taxon>Lactobacillaceae</taxon>
        <taxon>Loigolactobacillus</taxon>
    </lineage>
</organism>
<accession>A0A192GZX8</accession>
<evidence type="ECO:0000313" key="2">
    <source>
        <dbReference type="EMBL" id="ANK62094.1"/>
    </source>
</evidence>
<dbReference type="SUPFAM" id="SSF53474">
    <property type="entry name" value="alpha/beta-Hydrolases"/>
    <property type="match status" value="1"/>
</dbReference>
<dbReference type="EMBL" id="CP014873">
    <property type="protein sequence ID" value="ANK62094.1"/>
    <property type="molecule type" value="Genomic_DNA"/>
</dbReference>
<proteinExistence type="predicted"/>
<dbReference type="OrthoDB" id="503948at2"/>
<keyword evidence="3" id="KW-1185">Reference proteome</keyword>
<dbReference type="RefSeq" id="WP_068278998.1">
    <property type="nucleotide sequence ID" value="NZ_CP014873.1"/>
</dbReference>